<dbReference type="EMBL" id="BGPR01055822">
    <property type="protein sequence ID" value="GBO32365.1"/>
    <property type="molecule type" value="Genomic_DNA"/>
</dbReference>
<protein>
    <submittedName>
        <fullName evidence="2">Uncharacterized protein</fullName>
    </submittedName>
</protein>
<accession>A0A4Y2W4Y5</accession>
<reference evidence="2 3" key="1">
    <citation type="journal article" date="2019" name="Sci. Rep.">
        <title>Orb-weaving spider Araneus ventricosus genome elucidates the spidroin gene catalogue.</title>
        <authorList>
            <person name="Kono N."/>
            <person name="Nakamura H."/>
            <person name="Ohtoshi R."/>
            <person name="Moran D.A.P."/>
            <person name="Shinohara A."/>
            <person name="Yoshida Y."/>
            <person name="Fujiwara M."/>
            <person name="Mori M."/>
            <person name="Tomita M."/>
            <person name="Arakawa K."/>
        </authorList>
    </citation>
    <scope>NUCLEOTIDE SEQUENCE [LARGE SCALE GENOMIC DNA]</scope>
</reference>
<evidence type="ECO:0000313" key="2">
    <source>
        <dbReference type="EMBL" id="GBO32365.1"/>
    </source>
</evidence>
<feature type="region of interest" description="Disordered" evidence="1">
    <location>
        <begin position="1"/>
        <end position="30"/>
    </location>
</feature>
<feature type="compositionally biased region" description="Acidic residues" evidence="1">
    <location>
        <begin position="19"/>
        <end position="30"/>
    </location>
</feature>
<proteinExistence type="predicted"/>
<name>A0A4Y2W4Y5_ARAVE</name>
<dbReference type="AlphaFoldDB" id="A0A4Y2W4Y5"/>
<organism evidence="2 3">
    <name type="scientific">Araneus ventricosus</name>
    <name type="common">Orbweaver spider</name>
    <name type="synonym">Epeira ventricosa</name>
    <dbReference type="NCBI Taxonomy" id="182803"/>
    <lineage>
        <taxon>Eukaryota</taxon>
        <taxon>Metazoa</taxon>
        <taxon>Ecdysozoa</taxon>
        <taxon>Arthropoda</taxon>
        <taxon>Chelicerata</taxon>
        <taxon>Arachnida</taxon>
        <taxon>Araneae</taxon>
        <taxon>Araneomorphae</taxon>
        <taxon>Entelegynae</taxon>
        <taxon>Araneoidea</taxon>
        <taxon>Araneidae</taxon>
        <taxon>Araneus</taxon>
    </lineage>
</organism>
<feature type="non-terminal residue" evidence="2">
    <location>
        <position position="30"/>
    </location>
</feature>
<sequence>MKYQILGTSAEPDLWMQPMEDDKENEMERA</sequence>
<comment type="caution">
    <text evidence="2">The sequence shown here is derived from an EMBL/GenBank/DDBJ whole genome shotgun (WGS) entry which is preliminary data.</text>
</comment>
<gene>
    <name evidence="2" type="ORF">AVEN_52860_1</name>
</gene>
<evidence type="ECO:0000313" key="3">
    <source>
        <dbReference type="Proteomes" id="UP000499080"/>
    </source>
</evidence>
<dbReference type="Proteomes" id="UP000499080">
    <property type="component" value="Unassembled WGS sequence"/>
</dbReference>
<evidence type="ECO:0000256" key="1">
    <source>
        <dbReference type="SAM" id="MobiDB-lite"/>
    </source>
</evidence>
<keyword evidence="3" id="KW-1185">Reference proteome</keyword>